<feature type="region of interest" description="Disordered" evidence="1">
    <location>
        <begin position="301"/>
        <end position="349"/>
    </location>
</feature>
<evidence type="ECO:0000313" key="2">
    <source>
        <dbReference type="EMBL" id="KAK9057569.1"/>
    </source>
</evidence>
<dbReference type="Gene3D" id="1.25.40.10">
    <property type="entry name" value="Tetratricopeptide repeat domain"/>
    <property type="match status" value="1"/>
</dbReference>
<dbReference type="InterPro" id="IPR011990">
    <property type="entry name" value="TPR-like_helical_dom_sf"/>
</dbReference>
<name>A0AAP0GRB2_9ASTR</name>
<evidence type="ECO:0000256" key="1">
    <source>
        <dbReference type="SAM" id="MobiDB-lite"/>
    </source>
</evidence>
<dbReference type="EMBL" id="JBCNJP010000023">
    <property type="protein sequence ID" value="KAK9057569.1"/>
    <property type="molecule type" value="Genomic_DNA"/>
</dbReference>
<dbReference type="Proteomes" id="UP001408789">
    <property type="component" value="Unassembled WGS sequence"/>
</dbReference>
<comment type="caution">
    <text evidence="2">The sequence shown here is derived from an EMBL/GenBank/DDBJ whole genome shotgun (WGS) entry which is preliminary data.</text>
</comment>
<dbReference type="SUPFAM" id="SSF48452">
    <property type="entry name" value="TPR-like"/>
    <property type="match status" value="1"/>
</dbReference>
<gene>
    <name evidence="2" type="ORF">SSX86_022405</name>
</gene>
<accession>A0AAP0GRB2</accession>
<keyword evidence="3" id="KW-1185">Reference proteome</keyword>
<organism evidence="2 3">
    <name type="scientific">Deinandra increscens subsp. villosa</name>
    <dbReference type="NCBI Taxonomy" id="3103831"/>
    <lineage>
        <taxon>Eukaryota</taxon>
        <taxon>Viridiplantae</taxon>
        <taxon>Streptophyta</taxon>
        <taxon>Embryophyta</taxon>
        <taxon>Tracheophyta</taxon>
        <taxon>Spermatophyta</taxon>
        <taxon>Magnoliopsida</taxon>
        <taxon>eudicotyledons</taxon>
        <taxon>Gunneridae</taxon>
        <taxon>Pentapetalae</taxon>
        <taxon>asterids</taxon>
        <taxon>campanulids</taxon>
        <taxon>Asterales</taxon>
        <taxon>Asteraceae</taxon>
        <taxon>Asteroideae</taxon>
        <taxon>Heliantheae alliance</taxon>
        <taxon>Madieae</taxon>
        <taxon>Madiinae</taxon>
        <taxon>Deinandra</taxon>
    </lineage>
</organism>
<sequence>MGVKVATGCLNWSQPSISHSSSYSTLPSAISSPSAKRRSLADVSFVCRYVHRKSVFGKKLNRSRSCETLKVPKGRKSIKRIVSANFDLEYSDEEFAKEIHELAVRFQPSDEDDTDSVENQDESVTNWSGDMIPASIERKANSMEMPFSLRIIQKKKQWEEGFIEAGEFAYCSMKKAFSSMVFIIRELQSYTLQMREVLFFEDLQGILIRVQKEMNASFVWLFQQVFSHTPNLMVCVMILLANYSVYSMSNHVALAAALPPPPTVEFESVSTVDLTNLNTNTNTNTKFDSSTVETYSVNSGEKTTSIGGINGGGGKFRPVSSGTDGDGKFDDGALSSTVNPTGGEKESVSEVEEWGLWKSVVAEAEEMQEVAGGGGVDRETMGRFVAPVTVKLEEEVDRGDYLKTELVYQTGLSVEPDNPLLLANYAQFLYLFLRDHKRAEEYFKKASEIEPKDAEALSKYASFLWHAKKDLWAAEETFLEAISADPNNSFYTASYAHFLWSNGADDTCFPLDVIPDEV</sequence>
<protein>
    <recommendedName>
        <fullName evidence="4">Tetratricopeptide repeat-like superfamily protein</fullName>
    </recommendedName>
</protein>
<evidence type="ECO:0000313" key="3">
    <source>
        <dbReference type="Proteomes" id="UP001408789"/>
    </source>
</evidence>
<reference evidence="2 3" key="1">
    <citation type="submission" date="2024-04" db="EMBL/GenBank/DDBJ databases">
        <title>The reference genome of an endangered Asteraceae, Deinandra increscens subsp. villosa, native to the Central Coast of California.</title>
        <authorList>
            <person name="Guilliams M."/>
            <person name="Hasenstab-Lehman K."/>
            <person name="Meyer R."/>
            <person name="Mcevoy S."/>
        </authorList>
    </citation>
    <scope>NUCLEOTIDE SEQUENCE [LARGE SCALE GENOMIC DNA]</scope>
    <source>
        <tissue evidence="2">Leaf</tissue>
    </source>
</reference>
<evidence type="ECO:0008006" key="4">
    <source>
        <dbReference type="Google" id="ProtNLM"/>
    </source>
</evidence>
<dbReference type="PANTHER" id="PTHR26312">
    <property type="entry name" value="TETRATRICOPEPTIDE REPEAT PROTEIN 5"/>
    <property type="match status" value="1"/>
</dbReference>
<proteinExistence type="predicted"/>
<dbReference type="AlphaFoldDB" id="A0AAP0GRB2"/>
<dbReference type="PANTHER" id="PTHR26312:SF226">
    <property type="entry name" value="TETRATRICOPEPTIDE-LIKE HELICAL DOMAIN-CONTAINING PROTEIN-RELATED"/>
    <property type="match status" value="1"/>
</dbReference>